<reference evidence="5" key="1">
    <citation type="submission" date="2023-07" db="EMBL/GenBank/DDBJ databases">
        <title>30 novel species of actinomycetes from the DSMZ collection.</title>
        <authorList>
            <person name="Nouioui I."/>
        </authorList>
    </citation>
    <scope>NUCLEOTIDE SEQUENCE [LARGE SCALE GENOMIC DNA]</scope>
    <source>
        <strain evidence="5">DSM 44917</strain>
    </source>
</reference>
<evidence type="ECO:0000256" key="2">
    <source>
        <dbReference type="SAM" id="Phobius"/>
    </source>
</evidence>
<evidence type="ECO:0000259" key="3">
    <source>
        <dbReference type="Pfam" id="PF13559"/>
    </source>
</evidence>
<evidence type="ECO:0000313" key="4">
    <source>
        <dbReference type="EMBL" id="MDT0309982.1"/>
    </source>
</evidence>
<sequence length="225" mass="24197">MALPATEDPTGPPVVVGRTPAREEAERELSRRIYAEHEPGPARRLWNWLWDHIFGVLEEAAFGTPGGWLGLLVIALLITALLVALRLRLGALRTAAGPGRTGGLFADDRPRTAAEHRAAAAAHAAAQRWTPAVQERLRAVVRSLEERALLEPRPGRTANEAAAEAARPMPGHAQALRSAAARFDAVTYGGRAADAEDYRTLSELDEALLRTRPALDPAAPAWTAP</sequence>
<evidence type="ECO:0000313" key="5">
    <source>
        <dbReference type="Proteomes" id="UP001183388"/>
    </source>
</evidence>
<dbReference type="EMBL" id="JAVREN010000052">
    <property type="protein sequence ID" value="MDT0309982.1"/>
    <property type="molecule type" value="Genomic_DNA"/>
</dbReference>
<keyword evidence="2" id="KW-1133">Transmembrane helix</keyword>
<keyword evidence="5" id="KW-1185">Reference proteome</keyword>
<dbReference type="Proteomes" id="UP001183388">
    <property type="component" value="Unassembled WGS sequence"/>
</dbReference>
<organism evidence="4 5">
    <name type="scientific">Streptomyces boetiae</name>
    <dbReference type="NCBI Taxonomy" id="3075541"/>
    <lineage>
        <taxon>Bacteria</taxon>
        <taxon>Bacillati</taxon>
        <taxon>Actinomycetota</taxon>
        <taxon>Actinomycetes</taxon>
        <taxon>Kitasatosporales</taxon>
        <taxon>Streptomycetaceae</taxon>
        <taxon>Streptomyces</taxon>
    </lineage>
</organism>
<gene>
    <name evidence="4" type="ORF">RM780_23945</name>
</gene>
<feature type="region of interest" description="Disordered" evidence="1">
    <location>
        <begin position="1"/>
        <end position="22"/>
    </location>
</feature>
<keyword evidence="2" id="KW-0812">Transmembrane</keyword>
<keyword evidence="2" id="KW-0472">Membrane</keyword>
<feature type="transmembrane region" description="Helical" evidence="2">
    <location>
        <begin position="66"/>
        <end position="85"/>
    </location>
</feature>
<comment type="caution">
    <text evidence="4">The sequence shown here is derived from an EMBL/GenBank/DDBJ whole genome shotgun (WGS) entry which is preliminary data.</text>
</comment>
<name>A0ABU2LFE5_9ACTN</name>
<evidence type="ECO:0000256" key="1">
    <source>
        <dbReference type="SAM" id="MobiDB-lite"/>
    </source>
</evidence>
<protein>
    <submittedName>
        <fullName evidence="4">DUF4129 domain-containing protein</fullName>
    </submittedName>
</protein>
<dbReference type="Pfam" id="PF13559">
    <property type="entry name" value="DUF4129"/>
    <property type="match status" value="1"/>
</dbReference>
<feature type="domain" description="Protein-glutamine gamma-glutamyltransferase-like C-terminal" evidence="3">
    <location>
        <begin position="137"/>
        <end position="206"/>
    </location>
</feature>
<dbReference type="RefSeq" id="WP_311632956.1">
    <property type="nucleotide sequence ID" value="NZ_JAVREN010000052.1"/>
</dbReference>
<accession>A0ABU2LFE5</accession>
<proteinExistence type="predicted"/>
<dbReference type="InterPro" id="IPR025403">
    <property type="entry name" value="TgpA-like_C"/>
</dbReference>